<evidence type="ECO:0000313" key="2">
    <source>
        <dbReference type="EnsemblPlants" id="ORUFI06G12880.1"/>
    </source>
</evidence>
<sequence>MSEPTFTHGTGSHSPPPWPLSRQPRQHDGGSSREVVVQRVVKEIGGSANYPILPRWLGDLPHDARDASDRSSEGDVIKMSLRRGKQGVALAAQWTPDIEGSTATGQQEIRCRC</sequence>
<feature type="compositionally biased region" description="Polar residues" evidence="1">
    <location>
        <begin position="1"/>
        <end position="13"/>
    </location>
</feature>
<proteinExistence type="predicted"/>
<dbReference type="AlphaFoldDB" id="A0A0E0PWV8"/>
<evidence type="ECO:0000313" key="3">
    <source>
        <dbReference type="Proteomes" id="UP000008022"/>
    </source>
</evidence>
<dbReference type="Gramene" id="ORUFI06G12880.1">
    <property type="protein sequence ID" value="ORUFI06G12880.1"/>
    <property type="gene ID" value="ORUFI06G12880"/>
</dbReference>
<protein>
    <submittedName>
        <fullName evidence="2">Uncharacterized protein</fullName>
    </submittedName>
</protein>
<organism evidence="2 3">
    <name type="scientific">Oryza rufipogon</name>
    <name type="common">Brownbeard rice</name>
    <name type="synonym">Asian wild rice</name>
    <dbReference type="NCBI Taxonomy" id="4529"/>
    <lineage>
        <taxon>Eukaryota</taxon>
        <taxon>Viridiplantae</taxon>
        <taxon>Streptophyta</taxon>
        <taxon>Embryophyta</taxon>
        <taxon>Tracheophyta</taxon>
        <taxon>Spermatophyta</taxon>
        <taxon>Magnoliopsida</taxon>
        <taxon>Liliopsida</taxon>
        <taxon>Poales</taxon>
        <taxon>Poaceae</taxon>
        <taxon>BOP clade</taxon>
        <taxon>Oryzoideae</taxon>
        <taxon>Oryzeae</taxon>
        <taxon>Oryzinae</taxon>
        <taxon>Oryza</taxon>
    </lineage>
</organism>
<dbReference type="EnsemblPlants" id="ORUFI06G12880.1">
    <property type="protein sequence ID" value="ORUFI06G12880.1"/>
    <property type="gene ID" value="ORUFI06G12880"/>
</dbReference>
<keyword evidence="3" id="KW-1185">Reference proteome</keyword>
<dbReference type="Proteomes" id="UP000008022">
    <property type="component" value="Unassembled WGS sequence"/>
</dbReference>
<accession>A0A0E0PWV8</accession>
<dbReference type="HOGENOM" id="CLU_2137610_0_0_1"/>
<reference evidence="3" key="1">
    <citation type="submission" date="2013-06" db="EMBL/GenBank/DDBJ databases">
        <authorList>
            <person name="Zhao Q."/>
        </authorList>
    </citation>
    <scope>NUCLEOTIDE SEQUENCE</scope>
    <source>
        <strain evidence="3">cv. W1943</strain>
    </source>
</reference>
<name>A0A0E0PWV8_ORYRU</name>
<feature type="region of interest" description="Disordered" evidence="1">
    <location>
        <begin position="1"/>
        <end position="33"/>
    </location>
</feature>
<evidence type="ECO:0000256" key="1">
    <source>
        <dbReference type="SAM" id="MobiDB-lite"/>
    </source>
</evidence>
<reference evidence="2" key="2">
    <citation type="submission" date="2015-06" db="UniProtKB">
        <authorList>
            <consortium name="EnsemblPlants"/>
        </authorList>
    </citation>
    <scope>IDENTIFICATION</scope>
</reference>